<comment type="subcellular location">
    <subcellularLocation>
        <location evidence="1">Cell membrane</location>
        <topology evidence="1">Single-pass type I membrane protein</topology>
    </subcellularLocation>
    <subcellularLocation>
        <location evidence="2">Secreted</location>
        <location evidence="2">Extracellular space</location>
        <location evidence="2">Extracellular matrix</location>
    </subcellularLocation>
</comment>
<keyword evidence="5" id="KW-1003">Cell membrane</keyword>
<keyword evidence="12 17" id="KW-0472">Membrane</keyword>
<evidence type="ECO:0000256" key="11">
    <source>
        <dbReference type="ARBA" id="ARBA00022989"/>
    </source>
</evidence>
<evidence type="ECO:0000256" key="2">
    <source>
        <dbReference type="ARBA" id="ARBA00004498"/>
    </source>
</evidence>
<evidence type="ECO:0000313" key="21">
    <source>
        <dbReference type="Proteomes" id="UP001311232"/>
    </source>
</evidence>
<dbReference type="Pfam" id="PF23344">
    <property type="entry name" value="ZP-N"/>
    <property type="match status" value="1"/>
</dbReference>
<dbReference type="InterPro" id="IPR048290">
    <property type="entry name" value="ZP_chr"/>
</dbReference>
<dbReference type="PROSITE" id="PS51034">
    <property type="entry name" value="ZP_2"/>
    <property type="match status" value="1"/>
</dbReference>
<dbReference type="Pfam" id="PF15843">
    <property type="entry name" value="DUF4719"/>
    <property type="match status" value="1"/>
</dbReference>
<accession>A0AAV9R539</accession>
<evidence type="ECO:0000256" key="4">
    <source>
        <dbReference type="ARBA" id="ARBA00017980"/>
    </source>
</evidence>
<dbReference type="Gene3D" id="2.60.40.3210">
    <property type="entry name" value="Zona pellucida, ZP-N domain"/>
    <property type="match status" value="1"/>
</dbReference>
<dbReference type="PRINTS" id="PR00023">
    <property type="entry name" value="ZPELLUCIDA"/>
</dbReference>
<proteinExistence type="inferred from homology"/>
<feature type="region of interest" description="Disordered" evidence="16">
    <location>
        <begin position="624"/>
        <end position="650"/>
    </location>
</feature>
<evidence type="ECO:0000256" key="9">
    <source>
        <dbReference type="ARBA" id="ARBA00022692"/>
    </source>
</evidence>
<dbReference type="GO" id="GO:0032190">
    <property type="term" value="F:acrosin binding"/>
    <property type="evidence" value="ECO:0007669"/>
    <property type="project" value="TreeGrafter"/>
</dbReference>
<evidence type="ECO:0000256" key="7">
    <source>
        <dbReference type="ARBA" id="ARBA00022530"/>
    </source>
</evidence>
<feature type="transmembrane region" description="Helical" evidence="17">
    <location>
        <begin position="539"/>
        <end position="565"/>
    </location>
</feature>
<evidence type="ECO:0000256" key="3">
    <source>
        <dbReference type="ARBA" id="ARBA00006735"/>
    </source>
</evidence>
<keyword evidence="7" id="KW-0272">Extracellular matrix</keyword>
<feature type="chain" id="PRO_5043754278" description="Zona pellucida sperm-binding protein 3" evidence="18">
    <location>
        <begin position="26"/>
        <end position="650"/>
    </location>
</feature>
<dbReference type="FunFam" id="2.60.40.4100:FF:000002">
    <property type="entry name" value="Zona pellucida sperm-binding protein 3"/>
    <property type="match status" value="1"/>
</dbReference>
<dbReference type="GO" id="GO:0005886">
    <property type="term" value="C:plasma membrane"/>
    <property type="evidence" value="ECO:0007669"/>
    <property type="project" value="UniProtKB-SubCell"/>
</dbReference>
<keyword evidence="8" id="KW-0165">Cleavage on pair of basic residues</keyword>
<evidence type="ECO:0000259" key="19">
    <source>
        <dbReference type="PROSITE" id="PS51034"/>
    </source>
</evidence>
<feature type="signal peptide" evidence="18">
    <location>
        <begin position="1"/>
        <end position="25"/>
    </location>
</feature>
<dbReference type="InterPro" id="IPR055355">
    <property type="entry name" value="ZP-C"/>
</dbReference>
<feature type="domain" description="ZP" evidence="19">
    <location>
        <begin position="75"/>
        <end position="340"/>
    </location>
</feature>
<dbReference type="GO" id="GO:0031012">
    <property type="term" value="C:extracellular matrix"/>
    <property type="evidence" value="ECO:0007669"/>
    <property type="project" value="TreeGrafter"/>
</dbReference>
<evidence type="ECO:0000256" key="10">
    <source>
        <dbReference type="ARBA" id="ARBA00022729"/>
    </source>
</evidence>
<comment type="similarity">
    <text evidence="3">Belongs to the ZP domain family. ZPC subfamily.</text>
</comment>
<dbReference type="Pfam" id="PF00100">
    <property type="entry name" value="Zona_pellucida"/>
    <property type="match status" value="1"/>
</dbReference>
<keyword evidence="9 17" id="KW-0812">Transmembrane</keyword>
<dbReference type="GO" id="GO:0007339">
    <property type="term" value="P:binding of sperm to zona pellucida"/>
    <property type="evidence" value="ECO:0007669"/>
    <property type="project" value="TreeGrafter"/>
</dbReference>
<sequence length="650" mass="73920">MDRNLRRIVSWWLIVFYSLSTVTKGRLDYSRGSRAINPQALVRAYGGVQPQLSAMKQQQQQSAELSVRPRPVVVKCHPDFMEIVVQADMFDTGLKVDVAHLQLGSNSPSEGTECGAVQSGEEEFTILARLTDCGTKLSSTEDKIIYSNVLNYSPKPSLDGLLRLDVAAVPVECHYDRRYTVDGLSLYPTWVPFVSIDSVDDQIRFNLQIMTDDWQFERGSYTFFVGDPINFELSIVMGHHMPLRIYVDHCVATATPDAEAALRYDFIEYYGCLVDAYLTNSNSLFLPRVEEHKLRFQLVAFRFHQEPSNEIYITCSVKAVPVTLAVNSQNRACSLIGNRWKSVDGNDQACRSCDVSYRFEKPQTTVPPKTITSTKARPTMTTPESLFQSKAQHQPDNYFHFRPGMYKRQQRNVVYKEQKSFKLFGVKCISARNRRRPPPILLGGRVKRCPRNNPTRLLWDTDWSYVHCFGFRDNVCFYESTHMFSSRCGALIVFSVCILTRSLVSSIRRCGLDICRDDKICCKNTTSAPCCNPRENMTYYNIAMVTRKLSGVLIMLLLFALGYFIQRMLCSRSRQHSLPQNRQPPVTTSQEMLMESCSRDTLADPPLASAPAAKLPTYEECRDLPTYEETMTGGSRGRAGPSKMNDENTF</sequence>
<name>A0AAV9R539_9TELE</name>
<dbReference type="Proteomes" id="UP001311232">
    <property type="component" value="Unassembled WGS sequence"/>
</dbReference>
<dbReference type="PANTHER" id="PTHR11576:SF2">
    <property type="entry name" value="ZONA PELLUCIDA SPERM-BINDING PROTEIN 3"/>
    <property type="match status" value="1"/>
</dbReference>
<evidence type="ECO:0000256" key="15">
    <source>
        <dbReference type="ARBA" id="ARBA00030824"/>
    </source>
</evidence>
<evidence type="ECO:0000256" key="13">
    <source>
        <dbReference type="ARBA" id="ARBA00023157"/>
    </source>
</evidence>
<dbReference type="InterPro" id="IPR055356">
    <property type="entry name" value="ZP-N"/>
</dbReference>
<dbReference type="EMBL" id="JAHHUM010002360">
    <property type="protein sequence ID" value="KAK5604233.1"/>
    <property type="molecule type" value="Genomic_DNA"/>
</dbReference>
<evidence type="ECO:0000256" key="16">
    <source>
        <dbReference type="SAM" id="MobiDB-lite"/>
    </source>
</evidence>
<protein>
    <recommendedName>
        <fullName evidence="4">Zona pellucida sperm-binding protein 3</fullName>
    </recommendedName>
    <alternativeName>
        <fullName evidence="15">Zona pellucida glycoprotein 3</fullName>
    </alternativeName>
</protein>
<evidence type="ECO:0000256" key="6">
    <source>
        <dbReference type="ARBA" id="ARBA00022525"/>
    </source>
</evidence>
<dbReference type="FunFam" id="2.60.40.3210:FF:000001">
    <property type="entry name" value="Zona pellucida sperm-binding protein 3"/>
    <property type="match status" value="1"/>
</dbReference>
<dbReference type="GO" id="GO:2000344">
    <property type="term" value="P:positive regulation of acrosome reaction"/>
    <property type="evidence" value="ECO:0007669"/>
    <property type="project" value="TreeGrafter"/>
</dbReference>
<comment type="caution">
    <text evidence="20">The sequence shown here is derived from an EMBL/GenBank/DDBJ whole genome shotgun (WGS) entry which is preliminary data.</text>
</comment>
<evidence type="ECO:0000313" key="20">
    <source>
        <dbReference type="EMBL" id="KAK5604233.1"/>
    </source>
</evidence>
<dbReference type="Gene3D" id="2.60.40.4100">
    <property type="entry name" value="Zona pellucida, ZP-C domain"/>
    <property type="match status" value="1"/>
</dbReference>
<gene>
    <name evidence="20" type="ORF">CRENBAI_020744</name>
</gene>
<evidence type="ECO:0000256" key="5">
    <source>
        <dbReference type="ARBA" id="ARBA00022475"/>
    </source>
</evidence>
<evidence type="ECO:0000256" key="8">
    <source>
        <dbReference type="ARBA" id="ARBA00022685"/>
    </source>
</evidence>
<evidence type="ECO:0000256" key="12">
    <source>
        <dbReference type="ARBA" id="ARBA00023136"/>
    </source>
</evidence>
<dbReference type="AlphaFoldDB" id="A0AAV9R539"/>
<organism evidence="20 21">
    <name type="scientific">Crenichthys baileyi</name>
    <name type="common">White River springfish</name>
    <dbReference type="NCBI Taxonomy" id="28760"/>
    <lineage>
        <taxon>Eukaryota</taxon>
        <taxon>Metazoa</taxon>
        <taxon>Chordata</taxon>
        <taxon>Craniata</taxon>
        <taxon>Vertebrata</taxon>
        <taxon>Euteleostomi</taxon>
        <taxon>Actinopterygii</taxon>
        <taxon>Neopterygii</taxon>
        <taxon>Teleostei</taxon>
        <taxon>Neoteleostei</taxon>
        <taxon>Acanthomorphata</taxon>
        <taxon>Ovalentaria</taxon>
        <taxon>Atherinomorphae</taxon>
        <taxon>Cyprinodontiformes</taxon>
        <taxon>Goodeidae</taxon>
        <taxon>Crenichthys</taxon>
    </lineage>
</organism>
<evidence type="ECO:0000256" key="14">
    <source>
        <dbReference type="ARBA" id="ARBA00023180"/>
    </source>
</evidence>
<evidence type="ECO:0000256" key="18">
    <source>
        <dbReference type="SAM" id="SignalP"/>
    </source>
</evidence>
<evidence type="ECO:0000256" key="1">
    <source>
        <dbReference type="ARBA" id="ARBA00004251"/>
    </source>
</evidence>
<dbReference type="SMART" id="SM00241">
    <property type="entry name" value="ZP"/>
    <property type="match status" value="1"/>
</dbReference>
<keyword evidence="14" id="KW-0325">Glycoprotein</keyword>
<reference evidence="20 21" key="1">
    <citation type="submission" date="2021-06" db="EMBL/GenBank/DDBJ databases">
        <authorList>
            <person name="Palmer J.M."/>
        </authorList>
    </citation>
    <scope>NUCLEOTIDE SEQUENCE [LARGE SCALE GENOMIC DNA]</scope>
    <source>
        <strain evidence="20 21">MEX-2019</strain>
        <tissue evidence="20">Muscle</tissue>
    </source>
</reference>
<keyword evidence="11 17" id="KW-1133">Transmembrane helix</keyword>
<keyword evidence="10 18" id="KW-0732">Signal</keyword>
<keyword evidence="21" id="KW-1185">Reference proteome</keyword>
<dbReference type="GO" id="GO:0035803">
    <property type="term" value="P:egg coat formation"/>
    <property type="evidence" value="ECO:0007669"/>
    <property type="project" value="TreeGrafter"/>
</dbReference>
<dbReference type="InterPro" id="IPR042235">
    <property type="entry name" value="ZP-C_dom"/>
</dbReference>
<dbReference type="InterPro" id="IPR001507">
    <property type="entry name" value="ZP_dom"/>
</dbReference>
<dbReference type="PANTHER" id="PTHR11576">
    <property type="entry name" value="ZONA PELLUCIDA SPERM-BINDING PROTEIN 3"/>
    <property type="match status" value="1"/>
</dbReference>
<evidence type="ECO:0000256" key="17">
    <source>
        <dbReference type="SAM" id="Phobius"/>
    </source>
</evidence>
<keyword evidence="6" id="KW-0964">Secreted</keyword>
<dbReference type="InterPro" id="IPR031696">
    <property type="entry name" value="DUF4719"/>
</dbReference>
<keyword evidence="13" id="KW-1015">Disulfide bond</keyword>